<dbReference type="Proteomes" id="UP000054567">
    <property type="component" value="Unassembled WGS sequence"/>
</dbReference>
<feature type="compositionally biased region" description="Low complexity" evidence="1">
    <location>
        <begin position="69"/>
        <end position="81"/>
    </location>
</feature>
<feature type="compositionally biased region" description="Polar residues" evidence="1">
    <location>
        <begin position="1"/>
        <end position="10"/>
    </location>
</feature>
<sequence length="102" mass="11131">MAGGDVSQSDAILGKTSGLSSNREQSKISLDHVVKEGYASDNNDMIPLTWALKSKYEDSEYNCTEMIDTTTATDSGSKTTSQKQPKTIRPQPPVLLETTTCW</sequence>
<evidence type="ECO:0000256" key="1">
    <source>
        <dbReference type="SAM" id="MobiDB-lite"/>
    </source>
</evidence>
<accession>A0A0J6FCX1</accession>
<protein>
    <submittedName>
        <fullName evidence="2">Uncharacterized protein</fullName>
    </submittedName>
</protein>
<dbReference type="EMBL" id="DS268110">
    <property type="protein sequence ID" value="KMM68153.1"/>
    <property type="molecule type" value="Genomic_DNA"/>
</dbReference>
<reference evidence="3" key="3">
    <citation type="journal article" date="2010" name="Genome Res.">
        <title>Population genomic sequencing of Coccidioides fungi reveals recent hybridization and transposon control.</title>
        <authorList>
            <person name="Neafsey D.E."/>
            <person name="Barker B.M."/>
            <person name="Sharpton T.J."/>
            <person name="Stajich J.E."/>
            <person name="Park D.J."/>
            <person name="Whiston E."/>
            <person name="Hung C.-Y."/>
            <person name="McMahan C."/>
            <person name="White J."/>
            <person name="Sykes S."/>
            <person name="Heiman D."/>
            <person name="Young S."/>
            <person name="Zeng Q."/>
            <person name="Abouelleil A."/>
            <person name="Aftuck L."/>
            <person name="Bessette D."/>
            <person name="Brown A."/>
            <person name="FitzGerald M."/>
            <person name="Lui A."/>
            <person name="Macdonald J.P."/>
            <person name="Priest M."/>
            <person name="Orbach M.J."/>
            <person name="Galgiani J.N."/>
            <person name="Kirkland T.N."/>
            <person name="Cole G.T."/>
            <person name="Birren B.W."/>
            <person name="Henn M.R."/>
            <person name="Taylor J.W."/>
            <person name="Rounsley S.D."/>
        </authorList>
    </citation>
    <scope>NUCLEOTIDE SEQUENCE [LARGE SCALE GENOMIC DNA]</scope>
    <source>
        <strain evidence="3">RMSCC 3488</strain>
    </source>
</reference>
<dbReference type="AlphaFoldDB" id="A0A0J6FCX1"/>
<evidence type="ECO:0000313" key="2">
    <source>
        <dbReference type="EMBL" id="KMM68153.1"/>
    </source>
</evidence>
<feature type="region of interest" description="Disordered" evidence="1">
    <location>
        <begin position="67"/>
        <end position="102"/>
    </location>
</feature>
<name>A0A0J6FCX1_COCPO</name>
<proteinExistence type="predicted"/>
<feature type="region of interest" description="Disordered" evidence="1">
    <location>
        <begin position="1"/>
        <end position="26"/>
    </location>
</feature>
<organism evidence="2 3">
    <name type="scientific">Coccidioides posadasii RMSCC 3488</name>
    <dbReference type="NCBI Taxonomy" id="454284"/>
    <lineage>
        <taxon>Eukaryota</taxon>
        <taxon>Fungi</taxon>
        <taxon>Dikarya</taxon>
        <taxon>Ascomycota</taxon>
        <taxon>Pezizomycotina</taxon>
        <taxon>Eurotiomycetes</taxon>
        <taxon>Eurotiomycetidae</taxon>
        <taxon>Onygenales</taxon>
        <taxon>Onygenaceae</taxon>
        <taxon>Coccidioides</taxon>
    </lineage>
</organism>
<evidence type="ECO:0000313" key="3">
    <source>
        <dbReference type="Proteomes" id="UP000054567"/>
    </source>
</evidence>
<reference evidence="3" key="2">
    <citation type="journal article" date="2009" name="Genome Res.">
        <title>Comparative genomic analyses of the human fungal pathogens Coccidioides and their relatives.</title>
        <authorList>
            <person name="Sharpton T.J."/>
            <person name="Stajich J.E."/>
            <person name="Rounsley S.D."/>
            <person name="Gardner M.J."/>
            <person name="Wortman J.R."/>
            <person name="Jordar V.S."/>
            <person name="Maiti R."/>
            <person name="Kodira C.D."/>
            <person name="Neafsey D.E."/>
            <person name="Zeng Q."/>
            <person name="Hung C.-Y."/>
            <person name="McMahan C."/>
            <person name="Muszewska A."/>
            <person name="Grynberg M."/>
            <person name="Mandel M.A."/>
            <person name="Kellner E.M."/>
            <person name="Barker B.M."/>
            <person name="Galgiani J.N."/>
            <person name="Orbach M.J."/>
            <person name="Kirkland T.N."/>
            <person name="Cole G.T."/>
            <person name="Henn M.R."/>
            <person name="Birren B.W."/>
            <person name="Taylor J.W."/>
        </authorList>
    </citation>
    <scope>NUCLEOTIDE SEQUENCE [LARGE SCALE GENOMIC DNA]</scope>
    <source>
        <strain evidence="3">RMSCC 3488</strain>
    </source>
</reference>
<dbReference type="VEuPathDB" id="FungiDB:CPAG_04485"/>
<gene>
    <name evidence="2" type="ORF">CPAG_04485</name>
</gene>
<reference evidence="2 3" key="1">
    <citation type="submission" date="2007-06" db="EMBL/GenBank/DDBJ databases">
        <title>The Genome Sequence of Coccidioides posadasii RMSCC_3488.</title>
        <authorList>
            <consortium name="Coccidioides Genome Resources Consortium"/>
            <consortium name="The Broad Institute Genome Sequencing Platform"/>
            <person name="Henn M.R."/>
            <person name="Sykes S."/>
            <person name="Young S."/>
            <person name="Jaffe D."/>
            <person name="Berlin A."/>
            <person name="Alvarez P."/>
            <person name="Butler J."/>
            <person name="Gnerre S."/>
            <person name="Grabherr M."/>
            <person name="Mauceli E."/>
            <person name="Brockman W."/>
            <person name="Kodira C."/>
            <person name="Alvarado L."/>
            <person name="Zeng Q."/>
            <person name="Crawford M."/>
            <person name="Antoine C."/>
            <person name="Devon K."/>
            <person name="Galgiani J."/>
            <person name="Orsborn K."/>
            <person name="Lewis M.L."/>
            <person name="Nusbaum C."/>
            <person name="Galagan J."/>
            <person name="Birren B."/>
        </authorList>
    </citation>
    <scope>NUCLEOTIDE SEQUENCE [LARGE SCALE GENOMIC DNA]</scope>
    <source>
        <strain evidence="2 3">RMSCC 3488</strain>
    </source>
</reference>